<dbReference type="EMBL" id="NJET01000009">
    <property type="protein sequence ID" value="PHH66269.1"/>
    <property type="molecule type" value="Genomic_DNA"/>
</dbReference>
<keyword evidence="3" id="KW-1185">Reference proteome</keyword>
<dbReference type="Gene3D" id="2.60.20.10">
    <property type="entry name" value="Crystallins"/>
    <property type="match status" value="1"/>
</dbReference>
<evidence type="ECO:0008006" key="4">
    <source>
        <dbReference type="Google" id="ProtNLM"/>
    </source>
</evidence>
<accession>A0A2C5XBL5</accession>
<dbReference type="Proteomes" id="UP000226192">
    <property type="component" value="Unassembled WGS sequence"/>
</dbReference>
<protein>
    <recommendedName>
        <fullName evidence="4">AA1-like domain-containing protein</fullName>
    </recommendedName>
</protein>
<reference evidence="2 3" key="1">
    <citation type="submission" date="2017-06" db="EMBL/GenBank/DDBJ databases">
        <title>Ant-infecting Ophiocordyceps genomes reveal a high diversity of potential behavioral manipulation genes and a possible major role for enterotoxins.</title>
        <authorList>
            <person name="De Bekker C."/>
            <person name="Evans H.C."/>
            <person name="Brachmann A."/>
            <person name="Hughes D.P."/>
        </authorList>
    </citation>
    <scope>NUCLEOTIDE SEQUENCE [LARGE SCALE GENOMIC DNA]</scope>
    <source>
        <strain evidence="2 3">Map64</strain>
    </source>
</reference>
<keyword evidence="1" id="KW-0732">Signal</keyword>
<evidence type="ECO:0000256" key="1">
    <source>
        <dbReference type="SAM" id="SignalP"/>
    </source>
</evidence>
<evidence type="ECO:0000313" key="2">
    <source>
        <dbReference type="EMBL" id="PHH66269.1"/>
    </source>
</evidence>
<evidence type="ECO:0000313" key="3">
    <source>
        <dbReference type="Proteomes" id="UP000226192"/>
    </source>
</evidence>
<proteinExistence type="predicted"/>
<organism evidence="2 3">
    <name type="scientific">Ophiocordyceps australis</name>
    <dbReference type="NCBI Taxonomy" id="1399860"/>
    <lineage>
        <taxon>Eukaryota</taxon>
        <taxon>Fungi</taxon>
        <taxon>Dikarya</taxon>
        <taxon>Ascomycota</taxon>
        <taxon>Pezizomycotina</taxon>
        <taxon>Sordariomycetes</taxon>
        <taxon>Hypocreomycetidae</taxon>
        <taxon>Hypocreales</taxon>
        <taxon>Ophiocordycipitaceae</taxon>
        <taxon>Ophiocordyceps</taxon>
    </lineage>
</organism>
<name>A0A2C5XBL5_9HYPO</name>
<sequence>MLAPIVLTLSACFPAVMAVEPKVTLYEFFNYQGRSRSDVPKNNQCLDLVSFNDKAESIQLNKEAGECAFFMNFGCEGVSFTTNANVDSVGTLDQSFFKKISSYKCTGVVNTGPEPVITLYEFVNFGGREQQLAAPDGKCGKAALIVFKR</sequence>
<gene>
    <name evidence="2" type="ORF">CDD81_7862</name>
</gene>
<dbReference type="AlphaFoldDB" id="A0A2C5XBL5"/>
<feature type="signal peptide" evidence="1">
    <location>
        <begin position="1"/>
        <end position="18"/>
    </location>
</feature>
<dbReference type="InterPro" id="IPR011024">
    <property type="entry name" value="G_crystallin-like"/>
</dbReference>
<feature type="chain" id="PRO_5012812740" description="AA1-like domain-containing protein" evidence="1">
    <location>
        <begin position="19"/>
        <end position="149"/>
    </location>
</feature>
<dbReference type="SUPFAM" id="SSF49695">
    <property type="entry name" value="gamma-Crystallin-like"/>
    <property type="match status" value="1"/>
</dbReference>
<comment type="caution">
    <text evidence="2">The sequence shown here is derived from an EMBL/GenBank/DDBJ whole genome shotgun (WGS) entry which is preliminary data.</text>
</comment>